<evidence type="ECO:0000259" key="5">
    <source>
        <dbReference type="Pfam" id="PF02518"/>
    </source>
</evidence>
<feature type="transmembrane region" description="Helical" evidence="4">
    <location>
        <begin position="51"/>
        <end position="71"/>
    </location>
</feature>
<dbReference type="Pfam" id="PF07730">
    <property type="entry name" value="HisKA_3"/>
    <property type="match status" value="1"/>
</dbReference>
<accession>A0ABQ2G749</accession>
<reference evidence="8" key="1">
    <citation type="journal article" date="2019" name="Int. J. Syst. Evol. Microbiol.">
        <title>The Global Catalogue of Microorganisms (GCM) 10K type strain sequencing project: providing services to taxonomists for standard genome sequencing and annotation.</title>
        <authorList>
            <consortium name="The Broad Institute Genomics Platform"/>
            <consortium name="The Broad Institute Genome Sequencing Center for Infectious Disease"/>
            <person name="Wu L."/>
            <person name="Ma J."/>
        </authorList>
    </citation>
    <scope>NUCLEOTIDE SEQUENCE [LARGE SCALE GENOMIC DNA]</scope>
    <source>
        <strain evidence="8">CGMCC 4.5581</strain>
    </source>
</reference>
<sequence length="590" mass="62317">MQMAGARDRTRGDAGPVPQERDVRWAVLGWTGLVASTAASAPSTWRDWPTTTTLTVLVAVALTATGQFLLGRSRARRTGAPLVAVGVVWPTSVWGVVDHGAGPFLSWTLSGAAWALLGIAMLSYPSDLPWTRGVRIYVAVLVTVLVPVNVAQALVSQPEWNGFAAGAWWPALLPSRSWHVTTIVIYSTGCLALAAGAISLFVQRMRAASGIDRAALLPALLGVSTGAVIGAVTTSGQVLVASEQAWAAMVATQSIALLALPISVALTAVRTRLADVEMTKTVGQLVRPATPDAVERAVRTLLHDPSATVQFWSPERSGYIDGDGQPAVSGADRHRMTVEVHAASGDRLAQVVLDPRLGHHASLVDWTVTSIGLALENAWLQAQLRAQLGEVRASRTRILDAQLSERRRLGRNLHDGAQQKLLALSMRLEAARTRTSDETTQRELTEIKDQLRTALADIRDLARGLHPAVLTQAGLGAAVAEMVGRRSVPVLVDLPAQRLDELVESAAYFVISEAIANADKHAGAGTVSIRGRLLDGDFVLRISDDGHGGADADGAGLRGLADRVSALGGSFVVVSPPDGGTRVDVRIPAP</sequence>
<keyword evidence="4" id="KW-0812">Transmembrane</keyword>
<dbReference type="PANTHER" id="PTHR24421">
    <property type="entry name" value="NITRATE/NITRITE SENSOR PROTEIN NARX-RELATED"/>
    <property type="match status" value="1"/>
</dbReference>
<keyword evidence="4" id="KW-0472">Membrane</keyword>
<evidence type="ECO:0000313" key="7">
    <source>
        <dbReference type="EMBL" id="GGL79065.1"/>
    </source>
</evidence>
<dbReference type="InterPro" id="IPR003594">
    <property type="entry name" value="HATPase_dom"/>
</dbReference>
<keyword evidence="3" id="KW-0902">Two-component regulatory system</keyword>
<organism evidence="7 8">
    <name type="scientific">Modestobacter marinus</name>
    <dbReference type="NCBI Taxonomy" id="477641"/>
    <lineage>
        <taxon>Bacteria</taxon>
        <taxon>Bacillati</taxon>
        <taxon>Actinomycetota</taxon>
        <taxon>Actinomycetes</taxon>
        <taxon>Geodermatophilales</taxon>
        <taxon>Geodermatophilaceae</taxon>
        <taxon>Modestobacter</taxon>
    </lineage>
</organism>
<evidence type="ECO:0000256" key="4">
    <source>
        <dbReference type="SAM" id="Phobius"/>
    </source>
</evidence>
<evidence type="ECO:0000313" key="8">
    <source>
        <dbReference type="Proteomes" id="UP000648663"/>
    </source>
</evidence>
<keyword evidence="2" id="KW-0418">Kinase</keyword>
<feature type="transmembrane region" description="Helical" evidence="4">
    <location>
        <begin position="78"/>
        <end position="97"/>
    </location>
</feature>
<dbReference type="Pfam" id="PF02518">
    <property type="entry name" value="HATPase_c"/>
    <property type="match status" value="1"/>
</dbReference>
<protein>
    <recommendedName>
        <fullName evidence="9">Signal transduction histidine kinase subgroup 3 dimerisation and phosphoacceptor domain-containing protein</fullName>
    </recommendedName>
</protein>
<keyword evidence="1" id="KW-0808">Transferase</keyword>
<evidence type="ECO:0000259" key="6">
    <source>
        <dbReference type="Pfam" id="PF07730"/>
    </source>
</evidence>
<dbReference type="Gene3D" id="1.20.5.1930">
    <property type="match status" value="1"/>
</dbReference>
<dbReference type="InterPro" id="IPR036890">
    <property type="entry name" value="HATPase_C_sf"/>
</dbReference>
<gene>
    <name evidence="7" type="ORF">GCM10011589_39020</name>
</gene>
<feature type="transmembrane region" description="Helical" evidence="4">
    <location>
        <begin position="25"/>
        <end position="45"/>
    </location>
</feature>
<dbReference type="CDD" id="cd16917">
    <property type="entry name" value="HATPase_UhpB-NarQ-NarX-like"/>
    <property type="match status" value="1"/>
</dbReference>
<evidence type="ECO:0000256" key="2">
    <source>
        <dbReference type="ARBA" id="ARBA00022777"/>
    </source>
</evidence>
<feature type="domain" description="Histidine kinase/HSP90-like ATPase" evidence="5">
    <location>
        <begin position="506"/>
        <end position="589"/>
    </location>
</feature>
<dbReference type="Gene3D" id="3.30.565.10">
    <property type="entry name" value="Histidine kinase-like ATPase, C-terminal domain"/>
    <property type="match status" value="1"/>
</dbReference>
<dbReference type="SUPFAM" id="SSF55874">
    <property type="entry name" value="ATPase domain of HSP90 chaperone/DNA topoisomerase II/histidine kinase"/>
    <property type="match status" value="1"/>
</dbReference>
<keyword evidence="8" id="KW-1185">Reference proteome</keyword>
<feature type="domain" description="Signal transduction histidine kinase subgroup 3 dimerisation and phosphoacceptor" evidence="6">
    <location>
        <begin position="405"/>
        <end position="470"/>
    </location>
</feature>
<keyword evidence="4" id="KW-1133">Transmembrane helix</keyword>
<name>A0ABQ2G749_9ACTN</name>
<comment type="caution">
    <text evidence="7">The sequence shown here is derived from an EMBL/GenBank/DDBJ whole genome shotgun (WGS) entry which is preliminary data.</text>
</comment>
<evidence type="ECO:0000256" key="3">
    <source>
        <dbReference type="ARBA" id="ARBA00023012"/>
    </source>
</evidence>
<proteinExistence type="predicted"/>
<feature type="transmembrane region" description="Helical" evidence="4">
    <location>
        <begin position="245"/>
        <end position="269"/>
    </location>
</feature>
<dbReference type="Proteomes" id="UP000648663">
    <property type="component" value="Unassembled WGS sequence"/>
</dbReference>
<feature type="transmembrane region" description="Helical" evidence="4">
    <location>
        <begin position="214"/>
        <end position="233"/>
    </location>
</feature>
<dbReference type="EMBL" id="BMMI01000008">
    <property type="protein sequence ID" value="GGL79065.1"/>
    <property type="molecule type" value="Genomic_DNA"/>
</dbReference>
<dbReference type="InterPro" id="IPR011712">
    <property type="entry name" value="Sig_transdc_His_kin_sub3_dim/P"/>
</dbReference>
<dbReference type="InterPro" id="IPR050482">
    <property type="entry name" value="Sensor_HK_TwoCompSys"/>
</dbReference>
<evidence type="ECO:0000256" key="1">
    <source>
        <dbReference type="ARBA" id="ARBA00022679"/>
    </source>
</evidence>
<evidence type="ECO:0008006" key="9">
    <source>
        <dbReference type="Google" id="ProtNLM"/>
    </source>
</evidence>
<feature type="transmembrane region" description="Helical" evidence="4">
    <location>
        <begin position="103"/>
        <end position="124"/>
    </location>
</feature>
<feature type="transmembrane region" description="Helical" evidence="4">
    <location>
        <begin position="178"/>
        <end position="202"/>
    </location>
</feature>
<feature type="transmembrane region" description="Helical" evidence="4">
    <location>
        <begin position="136"/>
        <end position="155"/>
    </location>
</feature>